<dbReference type="AlphaFoldDB" id="A0AAN9XU08"/>
<gene>
    <name evidence="1" type="ORF">VNO78_09419</name>
</gene>
<comment type="caution">
    <text evidence="1">The sequence shown here is derived from an EMBL/GenBank/DDBJ whole genome shotgun (WGS) entry which is preliminary data.</text>
</comment>
<dbReference type="EMBL" id="JAYMYS010000002">
    <property type="protein sequence ID" value="KAK7407469.1"/>
    <property type="molecule type" value="Genomic_DNA"/>
</dbReference>
<keyword evidence="2" id="KW-1185">Reference proteome</keyword>
<protein>
    <submittedName>
        <fullName evidence="1">Uncharacterized protein</fullName>
    </submittedName>
</protein>
<reference evidence="1 2" key="1">
    <citation type="submission" date="2024-01" db="EMBL/GenBank/DDBJ databases">
        <title>The genomes of 5 underutilized Papilionoideae crops provide insights into root nodulation and disease resistanc.</title>
        <authorList>
            <person name="Jiang F."/>
        </authorList>
    </citation>
    <scope>NUCLEOTIDE SEQUENCE [LARGE SCALE GENOMIC DNA]</scope>
    <source>
        <strain evidence="1">DUOXIRENSHENG_FW03</strain>
        <tissue evidence="1">Leaves</tissue>
    </source>
</reference>
<sequence>MDGLVLNVMVRCYFGKESVHGVYSTCYLGALRNTYIWIMVKVRSLLHSEIDLVLHWYLWKLEHNLKSFRRVFLFHFS</sequence>
<evidence type="ECO:0000313" key="1">
    <source>
        <dbReference type="EMBL" id="KAK7407469.1"/>
    </source>
</evidence>
<proteinExistence type="predicted"/>
<evidence type="ECO:0000313" key="2">
    <source>
        <dbReference type="Proteomes" id="UP001386955"/>
    </source>
</evidence>
<organism evidence="1 2">
    <name type="scientific">Psophocarpus tetragonolobus</name>
    <name type="common">Winged bean</name>
    <name type="synonym">Dolichos tetragonolobus</name>
    <dbReference type="NCBI Taxonomy" id="3891"/>
    <lineage>
        <taxon>Eukaryota</taxon>
        <taxon>Viridiplantae</taxon>
        <taxon>Streptophyta</taxon>
        <taxon>Embryophyta</taxon>
        <taxon>Tracheophyta</taxon>
        <taxon>Spermatophyta</taxon>
        <taxon>Magnoliopsida</taxon>
        <taxon>eudicotyledons</taxon>
        <taxon>Gunneridae</taxon>
        <taxon>Pentapetalae</taxon>
        <taxon>rosids</taxon>
        <taxon>fabids</taxon>
        <taxon>Fabales</taxon>
        <taxon>Fabaceae</taxon>
        <taxon>Papilionoideae</taxon>
        <taxon>50 kb inversion clade</taxon>
        <taxon>NPAAA clade</taxon>
        <taxon>indigoferoid/millettioid clade</taxon>
        <taxon>Phaseoleae</taxon>
        <taxon>Psophocarpus</taxon>
    </lineage>
</organism>
<name>A0AAN9XU08_PSOTE</name>
<dbReference type="Proteomes" id="UP001386955">
    <property type="component" value="Unassembled WGS sequence"/>
</dbReference>
<accession>A0AAN9XU08</accession>